<keyword evidence="2" id="KW-0285">Flavoprotein</keyword>
<accession>A0AA95SPX0</accession>
<dbReference type="EMBL" id="CP116346">
    <property type="protein sequence ID" value="WIT14227.1"/>
    <property type="molecule type" value="Genomic_DNA"/>
</dbReference>
<dbReference type="PANTHER" id="PTHR43747:SF4">
    <property type="entry name" value="FLAVIN-DEPENDENT TRYPTOPHAN HALOGENASE"/>
    <property type="match status" value="1"/>
</dbReference>
<dbReference type="AlphaFoldDB" id="A0AA95SPX0"/>
<dbReference type="GO" id="GO:0004497">
    <property type="term" value="F:monooxygenase activity"/>
    <property type="evidence" value="ECO:0007669"/>
    <property type="project" value="InterPro"/>
</dbReference>
<dbReference type="InterPro" id="IPR006905">
    <property type="entry name" value="Flavin_halogenase"/>
</dbReference>
<feature type="active site" evidence="1">
    <location>
        <position position="80"/>
    </location>
</feature>
<dbReference type="InterPro" id="IPR036188">
    <property type="entry name" value="FAD/NAD-bd_sf"/>
</dbReference>
<evidence type="ECO:0000313" key="4">
    <source>
        <dbReference type="Proteomes" id="UP001177769"/>
    </source>
</evidence>
<dbReference type="FunFam" id="3.50.50.60:FF:000280">
    <property type="entry name" value="Tryptophan halogenase"/>
    <property type="match status" value="1"/>
</dbReference>
<keyword evidence="2" id="KW-0547">Nucleotide-binding</keyword>
<evidence type="ECO:0000313" key="3">
    <source>
        <dbReference type="EMBL" id="WIT14227.1"/>
    </source>
</evidence>
<feature type="binding site" evidence="2">
    <location>
        <position position="349"/>
    </location>
    <ligand>
        <name>FAD</name>
        <dbReference type="ChEBI" id="CHEBI:57692"/>
    </ligand>
</feature>
<feature type="binding site" evidence="2">
    <location>
        <begin position="15"/>
        <end position="18"/>
    </location>
    <ligand>
        <name>FAD</name>
        <dbReference type="ChEBI" id="CHEBI:57692"/>
    </ligand>
</feature>
<sequence length="504" mass="56209">MDSNPPLRNIVIVGGGTAGWMTAAAFAKALGRAYSIRLIESDEIGIIGVGEASIPNLTEFNRALGIDEDEFLRATRGSFKLGIEFVNWGALGDRYIHGFGKVGQMADTVPFHHFWLRMAAQGKAAPLGEYSINTVAPRQAKFMRARHDMAGSPLAEIAHAYHFDAGLYARFLRGFAEQRGVQRLEGKVTRVEQCDGDGGIAAIVMESGERVAGDFFIDCSGMRALLIEQTLHAGYEDWSHWLPCDRAIAVPCESVSPLLPMTRSTAHAAGWQWRIPLQHRIGNGHVYSSRFMDKEEAEAILLRNLDGAATAAPRHLAFRTGRAKTFWVRNCVAVGLASGFLEPLESTSIHLIHMAVARILDYFPRAGFDAADIAEYNAITRVEYERIRDFLILHYKLTQRDDSEFWNYCRNMPVPEGLQRKLDLFASNGRVYRDGVELFTEVSWLQVMLGQRLQPRGYHPFADLLPEAEVQAYLDNVQRVVGKCAQAMPTHAEFIAKHCAARLD</sequence>
<dbReference type="GO" id="GO:0000166">
    <property type="term" value="F:nucleotide binding"/>
    <property type="evidence" value="ECO:0007669"/>
    <property type="project" value="UniProtKB-KW"/>
</dbReference>
<organism evidence="3 4">
    <name type="scientific">Paucibacter sediminis</name>
    <dbReference type="NCBI Taxonomy" id="3019553"/>
    <lineage>
        <taxon>Bacteria</taxon>
        <taxon>Pseudomonadati</taxon>
        <taxon>Pseudomonadota</taxon>
        <taxon>Betaproteobacteria</taxon>
        <taxon>Burkholderiales</taxon>
        <taxon>Sphaerotilaceae</taxon>
        <taxon>Roseateles</taxon>
    </lineage>
</organism>
<dbReference type="Pfam" id="PF04820">
    <property type="entry name" value="Trp_halogenase"/>
    <property type="match status" value="1"/>
</dbReference>
<dbReference type="PIRSF" id="PIRSF011396">
    <property type="entry name" value="Trp_halogenase"/>
    <property type="match status" value="1"/>
</dbReference>
<proteinExistence type="predicted"/>
<reference evidence="3" key="1">
    <citation type="submission" date="2023-01" db="EMBL/GenBank/DDBJ databases">
        <title>Whole genome sequence of Paucibacter sp. S2-9 isolated from pond sediment.</title>
        <authorList>
            <person name="Jung J.Y."/>
        </authorList>
    </citation>
    <scope>NUCLEOTIDE SEQUENCE</scope>
    <source>
        <strain evidence="3">S2-9</strain>
    </source>
</reference>
<dbReference type="InterPro" id="IPR033856">
    <property type="entry name" value="Trp_halogen"/>
</dbReference>
<feature type="binding site" evidence="2">
    <location>
        <position position="188"/>
    </location>
    <ligand>
        <name>FAD</name>
        <dbReference type="ChEBI" id="CHEBI:57692"/>
    </ligand>
</feature>
<gene>
    <name evidence="3" type="ORF">PFX98_11575</name>
</gene>
<dbReference type="InterPro" id="IPR050816">
    <property type="entry name" value="Flavin-dep_Halogenase_NPB"/>
</dbReference>
<evidence type="ECO:0000256" key="1">
    <source>
        <dbReference type="PIRSR" id="PIRSR011396-1"/>
    </source>
</evidence>
<dbReference type="SUPFAM" id="SSF51905">
    <property type="entry name" value="FAD/NAD(P)-binding domain"/>
    <property type="match status" value="1"/>
</dbReference>
<evidence type="ECO:0000256" key="2">
    <source>
        <dbReference type="PIRSR" id="PIRSR011396-2"/>
    </source>
</evidence>
<feature type="binding site" evidence="2">
    <location>
        <position position="345"/>
    </location>
    <ligand>
        <name>L-tryptophan</name>
        <dbReference type="ChEBI" id="CHEBI:57912"/>
    </ligand>
</feature>
<protein>
    <submittedName>
        <fullName evidence="3">Tryptophan 7-halogenase</fullName>
    </submittedName>
</protein>
<dbReference type="RefSeq" id="WP_285235355.1">
    <property type="nucleotide sequence ID" value="NZ_CP116346.1"/>
</dbReference>
<keyword evidence="4" id="KW-1185">Reference proteome</keyword>
<dbReference type="PANTHER" id="PTHR43747">
    <property type="entry name" value="FAD-BINDING PROTEIN"/>
    <property type="match status" value="1"/>
</dbReference>
<dbReference type="Proteomes" id="UP001177769">
    <property type="component" value="Chromosome"/>
</dbReference>
<dbReference type="KEGG" id="pais:PFX98_11575"/>
<dbReference type="Gene3D" id="3.50.50.60">
    <property type="entry name" value="FAD/NAD(P)-binding domain"/>
    <property type="match status" value="1"/>
</dbReference>
<feature type="binding site" evidence="2">
    <location>
        <position position="336"/>
    </location>
    <ligand>
        <name>FAD</name>
        <dbReference type="ChEBI" id="CHEBI:57692"/>
    </ligand>
</feature>
<keyword evidence="2" id="KW-0274">FAD</keyword>
<feature type="binding site" evidence="2">
    <location>
        <position position="80"/>
    </location>
    <ligand>
        <name>7-chloro-L-tryptophan</name>
        <dbReference type="ChEBI" id="CHEBI:58713"/>
    </ligand>
</feature>
<name>A0AA95SPX0_9BURK</name>